<dbReference type="Gene3D" id="1.10.10.10">
    <property type="entry name" value="Winged helix-like DNA-binding domain superfamily/Winged helix DNA-binding domain"/>
    <property type="match status" value="1"/>
</dbReference>
<dbReference type="InterPro" id="IPR008988">
    <property type="entry name" value="Transcriptional_repressor_C"/>
</dbReference>
<accession>A0A382LRZ9</accession>
<dbReference type="SMART" id="SM00899">
    <property type="entry name" value="FeoA"/>
    <property type="match status" value="1"/>
</dbReference>
<dbReference type="InterPro" id="IPR036421">
    <property type="entry name" value="Fe_dep_repressor_sf"/>
</dbReference>
<evidence type="ECO:0000256" key="3">
    <source>
        <dbReference type="ARBA" id="ARBA00011738"/>
    </source>
</evidence>
<name>A0A382LRZ9_9ZZZZ</name>
<dbReference type="AlphaFoldDB" id="A0A382LRZ9"/>
<evidence type="ECO:0000256" key="7">
    <source>
        <dbReference type="ARBA" id="ARBA00023015"/>
    </source>
</evidence>
<evidence type="ECO:0000313" key="14">
    <source>
        <dbReference type="EMBL" id="SVC39326.1"/>
    </source>
</evidence>
<dbReference type="InterPro" id="IPR001367">
    <property type="entry name" value="Fe_dep_repressor"/>
</dbReference>
<dbReference type="Gene3D" id="1.10.60.10">
    <property type="entry name" value="Iron dependent repressor, metal binding and dimerisation domain"/>
    <property type="match status" value="1"/>
</dbReference>
<dbReference type="GO" id="GO:0003677">
    <property type="term" value="F:DNA binding"/>
    <property type="evidence" value="ECO:0007669"/>
    <property type="project" value="UniProtKB-KW"/>
</dbReference>
<protein>
    <recommendedName>
        <fullName evidence="12">Manganese transport regulator</fullName>
    </recommendedName>
</protein>
<dbReference type="InterPro" id="IPR007167">
    <property type="entry name" value="Fe-transptr_FeoA-like"/>
</dbReference>
<proteinExistence type="inferred from homology"/>
<dbReference type="GO" id="GO:0005737">
    <property type="term" value="C:cytoplasm"/>
    <property type="evidence" value="ECO:0007669"/>
    <property type="project" value="UniProtKB-SubCell"/>
</dbReference>
<dbReference type="PROSITE" id="PS50944">
    <property type="entry name" value="HTH_DTXR"/>
    <property type="match status" value="1"/>
</dbReference>
<dbReference type="InterPro" id="IPR022687">
    <property type="entry name" value="HTH_DTXR"/>
</dbReference>
<keyword evidence="10" id="KW-0804">Transcription</keyword>
<dbReference type="InterPro" id="IPR038157">
    <property type="entry name" value="FeoA_core_dom"/>
</dbReference>
<evidence type="ECO:0000256" key="9">
    <source>
        <dbReference type="ARBA" id="ARBA00023159"/>
    </source>
</evidence>
<gene>
    <name evidence="14" type="ORF">METZ01_LOCUS292180</name>
</gene>
<dbReference type="InterPro" id="IPR036390">
    <property type="entry name" value="WH_DNA-bd_sf"/>
</dbReference>
<evidence type="ECO:0000256" key="5">
    <source>
        <dbReference type="ARBA" id="ARBA00022491"/>
    </source>
</evidence>
<evidence type="ECO:0000259" key="13">
    <source>
        <dbReference type="PROSITE" id="PS50944"/>
    </source>
</evidence>
<evidence type="ECO:0000256" key="10">
    <source>
        <dbReference type="ARBA" id="ARBA00023163"/>
    </source>
</evidence>
<dbReference type="GO" id="GO:0046914">
    <property type="term" value="F:transition metal ion binding"/>
    <property type="evidence" value="ECO:0007669"/>
    <property type="project" value="InterPro"/>
</dbReference>
<dbReference type="EMBL" id="UINC01088792">
    <property type="protein sequence ID" value="SVC39326.1"/>
    <property type="molecule type" value="Genomic_DNA"/>
</dbReference>
<dbReference type="InterPro" id="IPR050536">
    <property type="entry name" value="DtxR_MntR_Metal-Reg"/>
</dbReference>
<dbReference type="PANTHER" id="PTHR33238:SF11">
    <property type="entry name" value="TRANSCRIPTIONAL REGULATOR MNTR"/>
    <property type="match status" value="1"/>
</dbReference>
<dbReference type="SMART" id="SM00529">
    <property type="entry name" value="HTH_DTXR"/>
    <property type="match status" value="1"/>
</dbReference>
<dbReference type="SUPFAM" id="SSF46785">
    <property type="entry name" value="Winged helix' DNA-binding domain"/>
    <property type="match status" value="1"/>
</dbReference>
<reference evidence="14" key="1">
    <citation type="submission" date="2018-05" db="EMBL/GenBank/DDBJ databases">
        <authorList>
            <person name="Lanie J.A."/>
            <person name="Ng W.-L."/>
            <person name="Kazmierczak K.M."/>
            <person name="Andrzejewski T.M."/>
            <person name="Davidsen T.M."/>
            <person name="Wayne K.J."/>
            <person name="Tettelin H."/>
            <person name="Glass J.I."/>
            <person name="Rusch D."/>
            <person name="Podicherti R."/>
            <person name="Tsui H.-C.T."/>
            <person name="Winkler M.E."/>
        </authorList>
    </citation>
    <scope>NUCLEOTIDE SEQUENCE</scope>
</reference>
<keyword evidence="7" id="KW-0805">Transcription regulation</keyword>
<dbReference type="PANTHER" id="PTHR33238">
    <property type="entry name" value="IRON (METAL) DEPENDENT REPRESSOR, DTXR FAMILY"/>
    <property type="match status" value="1"/>
</dbReference>
<keyword evidence="9" id="KW-0010">Activator</keyword>
<dbReference type="GO" id="GO:0003700">
    <property type="term" value="F:DNA-binding transcription factor activity"/>
    <property type="evidence" value="ECO:0007669"/>
    <property type="project" value="InterPro"/>
</dbReference>
<dbReference type="Gene3D" id="2.30.30.90">
    <property type="match status" value="1"/>
</dbReference>
<evidence type="ECO:0000256" key="1">
    <source>
        <dbReference type="ARBA" id="ARBA00004496"/>
    </source>
</evidence>
<dbReference type="SUPFAM" id="SSF50037">
    <property type="entry name" value="C-terminal domain of transcriptional repressors"/>
    <property type="match status" value="1"/>
</dbReference>
<evidence type="ECO:0000256" key="6">
    <source>
        <dbReference type="ARBA" id="ARBA00023004"/>
    </source>
</evidence>
<dbReference type="Pfam" id="PF02742">
    <property type="entry name" value="Fe_dep_repr_C"/>
    <property type="match status" value="1"/>
</dbReference>
<dbReference type="GO" id="GO:0046983">
    <property type="term" value="F:protein dimerization activity"/>
    <property type="evidence" value="ECO:0007669"/>
    <property type="project" value="InterPro"/>
</dbReference>
<evidence type="ECO:0000256" key="11">
    <source>
        <dbReference type="ARBA" id="ARBA00023211"/>
    </source>
</evidence>
<keyword evidence="6" id="KW-0408">Iron</keyword>
<evidence type="ECO:0000256" key="4">
    <source>
        <dbReference type="ARBA" id="ARBA00022490"/>
    </source>
</evidence>
<evidence type="ECO:0000256" key="12">
    <source>
        <dbReference type="ARBA" id="ARBA00032593"/>
    </source>
</evidence>
<keyword evidence="4" id="KW-0963">Cytoplasm</keyword>
<comment type="similarity">
    <text evidence="2">Belongs to the DtxR/MntR family.</text>
</comment>
<keyword evidence="11" id="KW-0464">Manganese</keyword>
<feature type="domain" description="HTH dtxR-type" evidence="13">
    <location>
        <begin position="9"/>
        <end position="70"/>
    </location>
</feature>
<dbReference type="SUPFAM" id="SSF47979">
    <property type="entry name" value="Iron-dependent repressor protein, dimerization domain"/>
    <property type="match status" value="1"/>
</dbReference>
<organism evidence="14">
    <name type="scientific">marine metagenome</name>
    <dbReference type="NCBI Taxonomy" id="408172"/>
    <lineage>
        <taxon>unclassified sequences</taxon>
        <taxon>metagenomes</taxon>
        <taxon>ecological metagenomes</taxon>
    </lineage>
</organism>
<dbReference type="InterPro" id="IPR036388">
    <property type="entry name" value="WH-like_DNA-bd_sf"/>
</dbReference>
<keyword evidence="5" id="KW-0678">Repressor</keyword>
<evidence type="ECO:0000256" key="8">
    <source>
        <dbReference type="ARBA" id="ARBA00023125"/>
    </source>
</evidence>
<evidence type="ECO:0000256" key="2">
    <source>
        <dbReference type="ARBA" id="ARBA00007871"/>
    </source>
</evidence>
<comment type="subunit">
    <text evidence="3">Homodimer.</text>
</comment>
<sequence>MNDAPRMPLSRSVEDYLKAVYALTERGEAASTSALAEALEVQPASITGMIKRLADCGYLEHTRYRGVHLTEEGSREALRIIRRHRILETYLHMHLGFSWDDVHGEAERLEHAASETLIERMAAILENPSHDPHGAPIPTSAGDIEPSEYDTLNDIAPGMTVQIRAVQDEDPERLRYMDALGLTPGIRLTVDGRAPFNGPLTVSLSDGNSSEVIGPNLAERIFVTPVASE</sequence>
<dbReference type="Pfam" id="PF04023">
    <property type="entry name" value="FeoA"/>
    <property type="match status" value="1"/>
</dbReference>
<dbReference type="InterPro" id="IPR022689">
    <property type="entry name" value="Iron_dep_repressor"/>
</dbReference>
<keyword evidence="8" id="KW-0238">DNA-binding</keyword>
<dbReference type="Pfam" id="PF01325">
    <property type="entry name" value="Fe_dep_repress"/>
    <property type="match status" value="1"/>
</dbReference>
<comment type="subcellular location">
    <subcellularLocation>
        <location evidence="1">Cytoplasm</location>
    </subcellularLocation>
</comment>